<evidence type="ECO:0000256" key="1">
    <source>
        <dbReference type="SAM" id="Coils"/>
    </source>
</evidence>
<dbReference type="EMBL" id="VLNR01000028">
    <property type="protein sequence ID" value="TSE07950.1"/>
    <property type="molecule type" value="Genomic_DNA"/>
</dbReference>
<comment type="caution">
    <text evidence="2">The sequence shown here is derived from an EMBL/GenBank/DDBJ whole genome shotgun (WGS) entry which is preliminary data.</text>
</comment>
<proteinExistence type="predicted"/>
<dbReference type="Proteomes" id="UP000318833">
    <property type="component" value="Unassembled WGS sequence"/>
</dbReference>
<dbReference type="RefSeq" id="WP_143916964.1">
    <property type="nucleotide sequence ID" value="NZ_CANMXV010000127.1"/>
</dbReference>
<sequence length="126" mass="14722">MKETNLKSDNNGLSSNPGIVYNHGIILKNYINVNTEYGKGGVKKLAKLLGITRQGVYTLYNQPIIKKKYRKLIINIFNLRPDFFPPALSYKESYRLLLLEYTKLENKHKKLENELKLHCWNPPKEE</sequence>
<keyword evidence="3" id="KW-1185">Reference proteome</keyword>
<dbReference type="AlphaFoldDB" id="A0A554VJC2"/>
<evidence type="ECO:0000313" key="2">
    <source>
        <dbReference type="EMBL" id="TSE07950.1"/>
    </source>
</evidence>
<gene>
    <name evidence="2" type="ORF">FOF46_14600</name>
</gene>
<evidence type="ECO:0000313" key="3">
    <source>
        <dbReference type="Proteomes" id="UP000318833"/>
    </source>
</evidence>
<protein>
    <submittedName>
        <fullName evidence="2">Helix-turn-helix domain-containing protein</fullName>
    </submittedName>
</protein>
<name>A0A554VJC2_9FLAO</name>
<keyword evidence="1" id="KW-0175">Coiled coil</keyword>
<organism evidence="2 3">
    <name type="scientific">Aquimarina algiphila</name>
    <dbReference type="NCBI Taxonomy" id="2047982"/>
    <lineage>
        <taxon>Bacteria</taxon>
        <taxon>Pseudomonadati</taxon>
        <taxon>Bacteroidota</taxon>
        <taxon>Flavobacteriia</taxon>
        <taxon>Flavobacteriales</taxon>
        <taxon>Flavobacteriaceae</taxon>
        <taxon>Aquimarina</taxon>
    </lineage>
</organism>
<feature type="coiled-coil region" evidence="1">
    <location>
        <begin position="94"/>
        <end position="121"/>
    </location>
</feature>
<reference evidence="2 3" key="1">
    <citation type="submission" date="2019-07" db="EMBL/GenBank/DDBJ databases">
        <title>The draft genome sequence of Aquimarina algiphila M91.</title>
        <authorList>
            <person name="Meng X."/>
        </authorList>
    </citation>
    <scope>NUCLEOTIDE SEQUENCE [LARGE SCALE GENOMIC DNA]</scope>
    <source>
        <strain evidence="2 3">M91</strain>
    </source>
</reference>
<accession>A0A554VJC2</accession>